<evidence type="ECO:0000256" key="1">
    <source>
        <dbReference type="SAM" id="Phobius"/>
    </source>
</evidence>
<keyword evidence="1" id="KW-0812">Transmembrane</keyword>
<name>A0AA36ASX3_OCTVU</name>
<accession>A0AA36ASX3</accession>
<evidence type="ECO:0000313" key="3">
    <source>
        <dbReference type="Proteomes" id="UP001162480"/>
    </source>
</evidence>
<feature type="transmembrane region" description="Helical" evidence="1">
    <location>
        <begin position="100"/>
        <end position="122"/>
    </location>
</feature>
<keyword evidence="1" id="KW-1133">Transmembrane helix</keyword>
<evidence type="ECO:0000313" key="2">
    <source>
        <dbReference type="EMBL" id="CAI9721726.1"/>
    </source>
</evidence>
<organism evidence="2 3">
    <name type="scientific">Octopus vulgaris</name>
    <name type="common">Common octopus</name>
    <dbReference type="NCBI Taxonomy" id="6645"/>
    <lineage>
        <taxon>Eukaryota</taxon>
        <taxon>Metazoa</taxon>
        <taxon>Spiralia</taxon>
        <taxon>Lophotrochozoa</taxon>
        <taxon>Mollusca</taxon>
        <taxon>Cephalopoda</taxon>
        <taxon>Coleoidea</taxon>
        <taxon>Octopodiformes</taxon>
        <taxon>Octopoda</taxon>
        <taxon>Incirrata</taxon>
        <taxon>Octopodidae</taxon>
        <taxon>Octopus</taxon>
    </lineage>
</organism>
<sequence length="145" mass="15841">MNRKLRFFGHIMRRDGLERTIITGKVNVKRKRGRTPTSWLKDIAAVGLSLFSAVYGGRIQEKVYGRLTYTHSLVLRFFLSFFFPSFVVDIISVVGGGGAVVVVTVVVVVGDAAVVVVTVVVAHCTDFAANVDDIATKSNHSTKII</sequence>
<keyword evidence="1" id="KW-0472">Membrane</keyword>
<reference evidence="2" key="1">
    <citation type="submission" date="2023-08" db="EMBL/GenBank/DDBJ databases">
        <authorList>
            <person name="Alioto T."/>
            <person name="Alioto T."/>
            <person name="Gomez Garrido J."/>
        </authorList>
    </citation>
    <scope>NUCLEOTIDE SEQUENCE</scope>
</reference>
<proteinExistence type="predicted"/>
<dbReference type="AlphaFoldDB" id="A0AA36ASX3"/>
<evidence type="ECO:0008006" key="4">
    <source>
        <dbReference type="Google" id="ProtNLM"/>
    </source>
</evidence>
<gene>
    <name evidence="2" type="ORF">OCTVUL_1B007985</name>
</gene>
<protein>
    <recommendedName>
        <fullName evidence="4">Transmembrane protein</fullName>
    </recommendedName>
</protein>
<dbReference type="EMBL" id="OX597817">
    <property type="protein sequence ID" value="CAI9721726.1"/>
    <property type="molecule type" value="Genomic_DNA"/>
</dbReference>
<feature type="transmembrane region" description="Helical" evidence="1">
    <location>
        <begin position="69"/>
        <end position="88"/>
    </location>
</feature>
<keyword evidence="3" id="KW-1185">Reference proteome</keyword>
<dbReference type="Proteomes" id="UP001162480">
    <property type="component" value="Chromosome 4"/>
</dbReference>